<dbReference type="AlphaFoldDB" id="A0AAW2W451"/>
<organism evidence="2">
    <name type="scientific">Sesamum radiatum</name>
    <name type="common">Black benniseed</name>
    <dbReference type="NCBI Taxonomy" id="300843"/>
    <lineage>
        <taxon>Eukaryota</taxon>
        <taxon>Viridiplantae</taxon>
        <taxon>Streptophyta</taxon>
        <taxon>Embryophyta</taxon>
        <taxon>Tracheophyta</taxon>
        <taxon>Spermatophyta</taxon>
        <taxon>Magnoliopsida</taxon>
        <taxon>eudicotyledons</taxon>
        <taxon>Gunneridae</taxon>
        <taxon>Pentapetalae</taxon>
        <taxon>asterids</taxon>
        <taxon>lamiids</taxon>
        <taxon>Lamiales</taxon>
        <taxon>Pedaliaceae</taxon>
        <taxon>Sesamum</taxon>
    </lineage>
</organism>
<comment type="caution">
    <text evidence="2">The sequence shown here is derived from an EMBL/GenBank/DDBJ whole genome shotgun (WGS) entry which is preliminary data.</text>
</comment>
<evidence type="ECO:0000313" key="2">
    <source>
        <dbReference type="EMBL" id="KAL0435062.1"/>
    </source>
</evidence>
<reference evidence="2" key="1">
    <citation type="submission" date="2020-06" db="EMBL/GenBank/DDBJ databases">
        <authorList>
            <person name="Li T."/>
            <person name="Hu X."/>
            <person name="Zhang T."/>
            <person name="Song X."/>
            <person name="Zhang H."/>
            <person name="Dai N."/>
            <person name="Sheng W."/>
            <person name="Hou X."/>
            <person name="Wei L."/>
        </authorList>
    </citation>
    <scope>NUCLEOTIDE SEQUENCE</scope>
    <source>
        <strain evidence="2">G02</strain>
        <tissue evidence="2">Leaf</tissue>
    </source>
</reference>
<dbReference type="EMBL" id="JACGWJ010000002">
    <property type="protein sequence ID" value="KAL0435062.1"/>
    <property type="molecule type" value="Genomic_DNA"/>
</dbReference>
<reference evidence="2" key="2">
    <citation type="journal article" date="2024" name="Plant">
        <title>Genomic evolution and insights into agronomic trait innovations of Sesamum species.</title>
        <authorList>
            <person name="Miao H."/>
            <person name="Wang L."/>
            <person name="Qu L."/>
            <person name="Liu H."/>
            <person name="Sun Y."/>
            <person name="Le M."/>
            <person name="Wang Q."/>
            <person name="Wei S."/>
            <person name="Zheng Y."/>
            <person name="Lin W."/>
            <person name="Duan Y."/>
            <person name="Cao H."/>
            <person name="Xiong S."/>
            <person name="Wang X."/>
            <person name="Wei L."/>
            <person name="Li C."/>
            <person name="Ma Q."/>
            <person name="Ju M."/>
            <person name="Zhao R."/>
            <person name="Li G."/>
            <person name="Mu C."/>
            <person name="Tian Q."/>
            <person name="Mei H."/>
            <person name="Zhang T."/>
            <person name="Gao T."/>
            <person name="Zhang H."/>
        </authorList>
    </citation>
    <scope>NUCLEOTIDE SEQUENCE</scope>
    <source>
        <strain evidence="2">G02</strain>
    </source>
</reference>
<name>A0AAW2W451_SESRA</name>
<feature type="compositionally biased region" description="Basic and acidic residues" evidence="1">
    <location>
        <begin position="11"/>
        <end position="21"/>
    </location>
</feature>
<feature type="region of interest" description="Disordered" evidence="1">
    <location>
        <begin position="1"/>
        <end position="35"/>
    </location>
</feature>
<proteinExistence type="predicted"/>
<evidence type="ECO:0008006" key="3">
    <source>
        <dbReference type="Google" id="ProtNLM"/>
    </source>
</evidence>
<evidence type="ECO:0000256" key="1">
    <source>
        <dbReference type="SAM" id="MobiDB-lite"/>
    </source>
</evidence>
<accession>A0AAW2W451</accession>
<sequence>MDDALDQVPPSKERKTPKGENSEETETPTKVQPAEELLNIEIIPVNPDKTMRIGSHLGEEVKKEITLCLQRNADIFAWTPQDPE</sequence>
<gene>
    <name evidence="2" type="ORF">Sradi_0214100</name>
</gene>
<protein>
    <recommendedName>
        <fullName evidence="3">Reverse transcriptase domain-containing protein</fullName>
    </recommendedName>
</protein>